<dbReference type="EMBL" id="JABANP010000149">
    <property type="protein sequence ID" value="KAF4688525.1"/>
    <property type="molecule type" value="Genomic_DNA"/>
</dbReference>
<feature type="signal peptide" evidence="1">
    <location>
        <begin position="1"/>
        <end position="23"/>
    </location>
</feature>
<organism evidence="2 3">
    <name type="scientific">Perkinsus olseni</name>
    <name type="common">Perkinsus atlanticus</name>
    <dbReference type="NCBI Taxonomy" id="32597"/>
    <lineage>
        <taxon>Eukaryota</taxon>
        <taxon>Sar</taxon>
        <taxon>Alveolata</taxon>
        <taxon>Perkinsozoa</taxon>
        <taxon>Perkinsea</taxon>
        <taxon>Perkinsida</taxon>
        <taxon>Perkinsidae</taxon>
        <taxon>Perkinsus</taxon>
    </lineage>
</organism>
<evidence type="ECO:0000256" key="1">
    <source>
        <dbReference type="SAM" id="SignalP"/>
    </source>
</evidence>
<proteinExistence type="predicted"/>
<keyword evidence="1" id="KW-0732">Signal</keyword>
<dbReference type="Proteomes" id="UP000541610">
    <property type="component" value="Unassembled WGS sequence"/>
</dbReference>
<protein>
    <submittedName>
        <fullName evidence="2">Uncharacterized protein</fullName>
    </submittedName>
</protein>
<name>A0A7J6NXG2_PEROL</name>
<dbReference type="AlphaFoldDB" id="A0A7J6NXG2"/>
<evidence type="ECO:0000313" key="2">
    <source>
        <dbReference type="EMBL" id="KAF4688525.1"/>
    </source>
</evidence>
<sequence length="288" mass="33401">MPKIPQCLVTTLVLLLPITAVSPGRVRCSALGETTERQQRKPEVLCGVFHEQNDTLSHLIINKVKYTSRGTVEERLTQSAEMRRSAVLDVFCPTSTSKVYDPENKVKCFAYEPNSNKLEAGWGGRSYSLHDLLPMQLDGDENLLASDLPEIKVWKFGNNSEPWYVRVHEDNIIEMDAEDPTKEAVWREVRGSDRKMHVMFGRIPRRRERDPAVPIIVVRRELSYFTSFTILRAVTGQERHDRLKHFKALELRELEDDWTLVDLVTRTDEDFVKWRAASKRHDKRGRKD</sequence>
<feature type="chain" id="PRO_5029443067" evidence="1">
    <location>
        <begin position="24"/>
        <end position="288"/>
    </location>
</feature>
<dbReference type="OrthoDB" id="10324995at2759"/>
<gene>
    <name evidence="2" type="ORF">FOZ60_002637</name>
</gene>
<evidence type="ECO:0000313" key="3">
    <source>
        <dbReference type="Proteomes" id="UP000541610"/>
    </source>
</evidence>
<accession>A0A7J6NXG2</accession>
<comment type="caution">
    <text evidence="2">The sequence shown here is derived from an EMBL/GenBank/DDBJ whole genome shotgun (WGS) entry which is preliminary data.</text>
</comment>
<reference evidence="2 3" key="1">
    <citation type="submission" date="2020-04" db="EMBL/GenBank/DDBJ databases">
        <title>Perkinsus olseni comparative genomics.</title>
        <authorList>
            <person name="Bogema D.R."/>
        </authorList>
    </citation>
    <scope>NUCLEOTIDE SEQUENCE [LARGE SCALE GENOMIC DNA]</scope>
    <source>
        <strain evidence="2">00978-12</strain>
    </source>
</reference>